<dbReference type="Proteomes" id="UP001374579">
    <property type="component" value="Unassembled WGS sequence"/>
</dbReference>
<sequence length="380" mass="40764">MAEEPSWTKDNFLSDFLCGTDQIAVDRSESISTGYPDLDLLSADDVSLTSYLAGDSMDGSSQKTGSSSSSHASLAAWSTTRLGPDISCPTESHMPFIVVTKPAANQKIGKDNSKSKQGNSDSRQAIAARELRQKKKQYVSGLEASVESLTEENERLKYQNARQEQRISKYKAEVKYLKNVIANESALSALLTNIQNSSGIKLTASLMSETDENAHPVVGIKRKLTYSIRDGSNVQGTASEDKRSASAKRLRSSKDSASSTVSISQRQQLQNISCSETLNCLGDAVDNASPSNDEADCVIVETTKNCGDSAGEKTGKMMQSVIGSESDTNESDDGSDTDTCTGGICLHVLGDSVSVEFCASCNRSAAKSCSRDHAYFKSRD</sequence>
<feature type="domain" description="BZIP" evidence="3">
    <location>
        <begin position="114"/>
        <end position="177"/>
    </location>
</feature>
<keyword evidence="5" id="KW-1185">Reference proteome</keyword>
<dbReference type="Gene3D" id="1.20.5.170">
    <property type="match status" value="1"/>
</dbReference>
<proteinExistence type="predicted"/>
<dbReference type="SMART" id="SM00338">
    <property type="entry name" value="BRLZ"/>
    <property type="match status" value="1"/>
</dbReference>
<dbReference type="PROSITE" id="PS50217">
    <property type="entry name" value="BZIP"/>
    <property type="match status" value="1"/>
</dbReference>
<keyword evidence="1" id="KW-0175">Coiled coil</keyword>
<gene>
    <name evidence="4" type="ORF">V1264_019418</name>
</gene>
<feature type="region of interest" description="Disordered" evidence="2">
    <location>
        <begin position="232"/>
        <end position="264"/>
    </location>
</feature>
<evidence type="ECO:0000313" key="4">
    <source>
        <dbReference type="EMBL" id="KAK7104754.1"/>
    </source>
</evidence>
<evidence type="ECO:0000313" key="5">
    <source>
        <dbReference type="Proteomes" id="UP001374579"/>
    </source>
</evidence>
<name>A0AAN9BH71_9CAEN</name>
<dbReference type="InterPro" id="IPR046347">
    <property type="entry name" value="bZIP_sf"/>
</dbReference>
<organism evidence="4 5">
    <name type="scientific">Littorina saxatilis</name>
    <dbReference type="NCBI Taxonomy" id="31220"/>
    <lineage>
        <taxon>Eukaryota</taxon>
        <taxon>Metazoa</taxon>
        <taxon>Spiralia</taxon>
        <taxon>Lophotrochozoa</taxon>
        <taxon>Mollusca</taxon>
        <taxon>Gastropoda</taxon>
        <taxon>Caenogastropoda</taxon>
        <taxon>Littorinimorpha</taxon>
        <taxon>Littorinoidea</taxon>
        <taxon>Littorinidae</taxon>
        <taxon>Littorina</taxon>
    </lineage>
</organism>
<feature type="coiled-coil region" evidence="1">
    <location>
        <begin position="139"/>
        <end position="180"/>
    </location>
</feature>
<accession>A0AAN9BH71</accession>
<reference evidence="4 5" key="1">
    <citation type="submission" date="2024-02" db="EMBL/GenBank/DDBJ databases">
        <title>Chromosome-scale genome assembly of the rough periwinkle Littorina saxatilis.</title>
        <authorList>
            <person name="De Jode A."/>
            <person name="Faria R."/>
            <person name="Formenti G."/>
            <person name="Sims Y."/>
            <person name="Smith T.P."/>
            <person name="Tracey A."/>
            <person name="Wood J.M.D."/>
            <person name="Zagrodzka Z.B."/>
            <person name="Johannesson K."/>
            <person name="Butlin R.K."/>
            <person name="Leder E.H."/>
        </authorList>
    </citation>
    <scope>NUCLEOTIDE SEQUENCE [LARGE SCALE GENOMIC DNA]</scope>
    <source>
        <strain evidence="4">Snail1</strain>
        <tissue evidence="4">Muscle</tissue>
    </source>
</reference>
<evidence type="ECO:0000256" key="1">
    <source>
        <dbReference type="SAM" id="Coils"/>
    </source>
</evidence>
<evidence type="ECO:0000256" key="2">
    <source>
        <dbReference type="SAM" id="MobiDB-lite"/>
    </source>
</evidence>
<dbReference type="GO" id="GO:0003700">
    <property type="term" value="F:DNA-binding transcription factor activity"/>
    <property type="evidence" value="ECO:0007669"/>
    <property type="project" value="InterPro"/>
</dbReference>
<protein>
    <recommendedName>
        <fullName evidence="3">BZIP domain-containing protein</fullName>
    </recommendedName>
</protein>
<evidence type="ECO:0000259" key="3">
    <source>
        <dbReference type="PROSITE" id="PS50217"/>
    </source>
</evidence>
<dbReference type="InterPro" id="IPR004827">
    <property type="entry name" value="bZIP"/>
</dbReference>
<comment type="caution">
    <text evidence="4">The sequence shown here is derived from an EMBL/GenBank/DDBJ whole genome shotgun (WGS) entry which is preliminary data.</text>
</comment>
<dbReference type="AlphaFoldDB" id="A0AAN9BH71"/>
<dbReference type="SUPFAM" id="SSF57959">
    <property type="entry name" value="Leucine zipper domain"/>
    <property type="match status" value="1"/>
</dbReference>
<dbReference type="EMBL" id="JBAMIC010000008">
    <property type="protein sequence ID" value="KAK7104754.1"/>
    <property type="molecule type" value="Genomic_DNA"/>
</dbReference>